<evidence type="ECO:0000313" key="2">
    <source>
        <dbReference type="Proteomes" id="UP000190989"/>
    </source>
</evidence>
<evidence type="ECO:0008006" key="3">
    <source>
        <dbReference type="Google" id="ProtNLM"/>
    </source>
</evidence>
<keyword evidence="2" id="KW-1185">Reference proteome</keyword>
<dbReference type="PROSITE" id="PS51257">
    <property type="entry name" value="PROKAR_LIPOPROTEIN"/>
    <property type="match status" value="1"/>
</dbReference>
<dbReference type="AlphaFoldDB" id="A0A1U6GT82"/>
<proteinExistence type="predicted"/>
<sequence>MPFEEAKMNARRLTATILCSAAALTGLSGCAKKGEIVVDSGVGITAVRSRCPAVGIPNYTGDVTLFRNAGDRTAANLDVVAAMTDVRSQCNEEVGDKVTANVSFQVLANRTDTSGARQVTLPYFVTVLQGGTSVISKRVGSVMLNFADGQARAQAQGTGIAYIDRAAATLPPEIRDQITRKRKAGESDAALDPLADPTVKAALARASFEVLVGFQLDDSQLAYNATR</sequence>
<accession>A0A1U6GT82</accession>
<dbReference type="EMBL" id="FVZE01000001">
    <property type="protein sequence ID" value="SLJ86708.1"/>
    <property type="molecule type" value="Genomic_DNA"/>
</dbReference>
<evidence type="ECO:0000313" key="1">
    <source>
        <dbReference type="EMBL" id="SLJ86708.1"/>
    </source>
</evidence>
<dbReference type="STRING" id="428990.SAMN06295987_101350"/>
<name>A0A1U6GT82_9SPHN</name>
<organism evidence="1 2">
    <name type="scientific">Novosphingobium mathurense</name>
    <dbReference type="NCBI Taxonomy" id="428990"/>
    <lineage>
        <taxon>Bacteria</taxon>
        <taxon>Pseudomonadati</taxon>
        <taxon>Pseudomonadota</taxon>
        <taxon>Alphaproteobacteria</taxon>
        <taxon>Sphingomonadales</taxon>
        <taxon>Sphingomonadaceae</taxon>
        <taxon>Novosphingobium</taxon>
    </lineage>
</organism>
<protein>
    <recommendedName>
        <fullName evidence="3">Lipoprotein</fullName>
    </recommendedName>
</protein>
<reference evidence="2" key="1">
    <citation type="submission" date="2017-02" db="EMBL/GenBank/DDBJ databases">
        <authorList>
            <person name="Varghese N."/>
            <person name="Submissions S."/>
        </authorList>
    </citation>
    <scope>NUCLEOTIDE SEQUENCE [LARGE SCALE GENOMIC DNA]</scope>
    <source>
        <strain evidence="2">SM117</strain>
    </source>
</reference>
<gene>
    <name evidence="1" type="ORF">SAMN06295987_101350</name>
</gene>
<dbReference type="Proteomes" id="UP000190989">
    <property type="component" value="Unassembled WGS sequence"/>
</dbReference>